<dbReference type="STRING" id="587636.SAMN05216199_1038"/>
<proteinExistence type="predicted"/>
<organism evidence="1 2">
    <name type="scientific">Pedococcus cremeus</name>
    <dbReference type="NCBI Taxonomy" id="587636"/>
    <lineage>
        <taxon>Bacteria</taxon>
        <taxon>Bacillati</taxon>
        <taxon>Actinomycetota</taxon>
        <taxon>Actinomycetes</taxon>
        <taxon>Micrococcales</taxon>
        <taxon>Intrasporangiaceae</taxon>
        <taxon>Pedococcus</taxon>
    </lineage>
</organism>
<dbReference type="RefSeq" id="WP_091755874.1">
    <property type="nucleotide sequence ID" value="NZ_FOHB01000001.1"/>
</dbReference>
<gene>
    <name evidence="1" type="ORF">SAMN05216199_1038</name>
</gene>
<keyword evidence="2" id="KW-1185">Reference proteome</keyword>
<sequence length="135" mass="13852">MPAVVKTELERLKPSTIVVVGGDGAISSTTFNTLATYAQKWQTYRAYGSNRYETAESLAQGWQTGDVGTVYLASGESFADALGGGAAAAGTKGALLLTAKDTLPPATTRARTALKPALTVYLGGPTITFGGTTVC</sequence>
<dbReference type="Proteomes" id="UP000199019">
    <property type="component" value="Unassembled WGS sequence"/>
</dbReference>
<dbReference type="InterPro" id="IPR007253">
    <property type="entry name" value="Cell_wall-bd_2"/>
</dbReference>
<evidence type="ECO:0000313" key="2">
    <source>
        <dbReference type="Proteomes" id="UP000199019"/>
    </source>
</evidence>
<evidence type="ECO:0000313" key="1">
    <source>
        <dbReference type="EMBL" id="SER73750.1"/>
    </source>
</evidence>
<dbReference type="AlphaFoldDB" id="A0A1H9RLW1"/>
<reference evidence="2" key="1">
    <citation type="submission" date="2016-10" db="EMBL/GenBank/DDBJ databases">
        <authorList>
            <person name="Varghese N."/>
            <person name="Submissions S."/>
        </authorList>
    </citation>
    <scope>NUCLEOTIDE SEQUENCE [LARGE SCALE GENOMIC DNA]</scope>
    <source>
        <strain evidence="2">CGMCC 1.6963</strain>
    </source>
</reference>
<dbReference type="EMBL" id="FOHB01000001">
    <property type="protein sequence ID" value="SER73750.1"/>
    <property type="molecule type" value="Genomic_DNA"/>
</dbReference>
<dbReference type="Pfam" id="PF04122">
    <property type="entry name" value="CW_binding_2"/>
    <property type="match status" value="1"/>
</dbReference>
<accession>A0A1H9RLW1</accession>
<protein>
    <submittedName>
        <fullName evidence="1">Putative cell wall binding repeat 2</fullName>
    </submittedName>
</protein>
<dbReference type="OrthoDB" id="9813435at2"/>
<name>A0A1H9RLW1_9MICO</name>